<evidence type="ECO:0000256" key="1">
    <source>
        <dbReference type="ARBA" id="ARBA00022723"/>
    </source>
</evidence>
<dbReference type="EMBL" id="AMGY01000006">
    <property type="protein sequence ID" value="EXJ80717.1"/>
    <property type="molecule type" value="Genomic_DNA"/>
</dbReference>
<accession>W9XJM2</accession>
<dbReference type="InterPro" id="IPR051430">
    <property type="entry name" value="Fungal_TF_Env_Response"/>
</dbReference>
<protein>
    <recommendedName>
        <fullName evidence="7">Xylanolytic transcriptional activator regulatory domain-containing protein</fullName>
    </recommendedName>
</protein>
<dbReference type="GO" id="GO:0008270">
    <property type="term" value="F:zinc ion binding"/>
    <property type="evidence" value="ECO:0007669"/>
    <property type="project" value="InterPro"/>
</dbReference>
<dbReference type="PANTHER" id="PTHR31944">
    <property type="entry name" value="HEME-RESPONSIVE ZINC FINGER TRANSCRIPTION FACTOR HAP1"/>
    <property type="match status" value="1"/>
</dbReference>
<feature type="domain" description="Xylanolytic transcriptional activator regulatory" evidence="7">
    <location>
        <begin position="117"/>
        <end position="191"/>
    </location>
</feature>
<dbReference type="InterPro" id="IPR007219">
    <property type="entry name" value="XnlR_reg_dom"/>
</dbReference>
<evidence type="ECO:0000256" key="2">
    <source>
        <dbReference type="ARBA" id="ARBA00022833"/>
    </source>
</evidence>
<evidence type="ECO:0000256" key="5">
    <source>
        <dbReference type="ARBA" id="ARBA00023163"/>
    </source>
</evidence>
<evidence type="ECO:0000313" key="8">
    <source>
        <dbReference type="EMBL" id="EXJ80717.1"/>
    </source>
</evidence>
<dbReference type="CDD" id="cd12148">
    <property type="entry name" value="fungal_TF_MHR"/>
    <property type="match status" value="1"/>
</dbReference>
<dbReference type="HOGENOM" id="CLU_007091_3_2_1"/>
<keyword evidence="5" id="KW-0804">Transcription</keyword>
<comment type="caution">
    <text evidence="8">The sequence shown here is derived from an EMBL/GenBank/DDBJ whole genome shotgun (WGS) entry which is preliminary data.</text>
</comment>
<dbReference type="OrthoDB" id="4337792at2759"/>
<keyword evidence="2" id="KW-0862">Zinc</keyword>
<dbReference type="SMART" id="SM00906">
    <property type="entry name" value="Fungal_trans"/>
    <property type="match status" value="1"/>
</dbReference>
<name>W9XJM2_9EURO</name>
<evidence type="ECO:0000256" key="6">
    <source>
        <dbReference type="ARBA" id="ARBA00023242"/>
    </source>
</evidence>
<keyword evidence="9" id="KW-1185">Reference proteome</keyword>
<keyword evidence="6" id="KW-0539">Nucleus</keyword>
<dbReference type="AlphaFoldDB" id="W9XJM2"/>
<dbReference type="PANTHER" id="PTHR31944:SF131">
    <property type="entry name" value="HEME-RESPONSIVE ZINC FINGER TRANSCRIPTION FACTOR HAP1"/>
    <property type="match status" value="1"/>
</dbReference>
<dbReference type="GO" id="GO:0006351">
    <property type="term" value="P:DNA-templated transcription"/>
    <property type="evidence" value="ECO:0007669"/>
    <property type="project" value="InterPro"/>
</dbReference>
<dbReference type="GO" id="GO:0000978">
    <property type="term" value="F:RNA polymerase II cis-regulatory region sequence-specific DNA binding"/>
    <property type="evidence" value="ECO:0007669"/>
    <property type="project" value="TreeGrafter"/>
</dbReference>
<keyword evidence="1" id="KW-0479">Metal-binding</keyword>
<evidence type="ECO:0000256" key="3">
    <source>
        <dbReference type="ARBA" id="ARBA00023015"/>
    </source>
</evidence>
<organism evidence="8 9">
    <name type="scientific">Capronia epimyces CBS 606.96</name>
    <dbReference type="NCBI Taxonomy" id="1182542"/>
    <lineage>
        <taxon>Eukaryota</taxon>
        <taxon>Fungi</taxon>
        <taxon>Dikarya</taxon>
        <taxon>Ascomycota</taxon>
        <taxon>Pezizomycotina</taxon>
        <taxon>Eurotiomycetes</taxon>
        <taxon>Chaetothyriomycetidae</taxon>
        <taxon>Chaetothyriales</taxon>
        <taxon>Herpotrichiellaceae</taxon>
        <taxon>Capronia</taxon>
    </lineage>
</organism>
<reference evidence="8 9" key="1">
    <citation type="submission" date="2013-03" db="EMBL/GenBank/DDBJ databases">
        <title>The Genome Sequence of Capronia epimyces CBS 606.96.</title>
        <authorList>
            <consortium name="The Broad Institute Genomics Platform"/>
            <person name="Cuomo C."/>
            <person name="de Hoog S."/>
            <person name="Gorbushina A."/>
            <person name="Walker B."/>
            <person name="Young S.K."/>
            <person name="Zeng Q."/>
            <person name="Gargeya S."/>
            <person name="Fitzgerald M."/>
            <person name="Haas B."/>
            <person name="Abouelleil A."/>
            <person name="Allen A.W."/>
            <person name="Alvarado L."/>
            <person name="Arachchi H.M."/>
            <person name="Berlin A.M."/>
            <person name="Chapman S.B."/>
            <person name="Gainer-Dewar J."/>
            <person name="Goldberg J."/>
            <person name="Griggs A."/>
            <person name="Gujja S."/>
            <person name="Hansen M."/>
            <person name="Howarth C."/>
            <person name="Imamovic A."/>
            <person name="Ireland A."/>
            <person name="Larimer J."/>
            <person name="McCowan C."/>
            <person name="Murphy C."/>
            <person name="Pearson M."/>
            <person name="Poon T.W."/>
            <person name="Priest M."/>
            <person name="Roberts A."/>
            <person name="Saif S."/>
            <person name="Shea T."/>
            <person name="Sisk P."/>
            <person name="Sykes S."/>
            <person name="Wortman J."/>
            <person name="Nusbaum C."/>
            <person name="Birren B."/>
        </authorList>
    </citation>
    <scope>NUCLEOTIDE SEQUENCE [LARGE SCALE GENOMIC DNA]</scope>
    <source>
        <strain evidence="8 9">CBS 606.96</strain>
    </source>
</reference>
<proteinExistence type="predicted"/>
<dbReference type="GeneID" id="19171105"/>
<keyword evidence="3" id="KW-0805">Transcription regulation</keyword>
<dbReference type="Proteomes" id="UP000019478">
    <property type="component" value="Unassembled WGS sequence"/>
</dbReference>
<sequence length="511" mass="57575">MADQMVRLYLTRFESVFRILHIPSFWNEYERYWSDPTEAETVLQLKIQLVTAIGTSIIRQDTVDTTDIYSTARQGLYATQEWLSGPMKKNRISIDSLQVQCLLILARQALAAGGDIVWISMGTVVRTAMQMGLHRDPKHFTRMGILQGEIRRRLWATILELNVQAALDAGVPPTLSFDDFDTEAPSNVNDQDMDEQTKALQEHPPTAATDSSLQRFLFRSLRPRLEVARRMNGLTSRPSEMSMSYNELIALTASLTSTCRSCDAHIPRTHSASSDMASFHHNLADLLLRRFILHLHRPLAGRARTDPRYYFSRKTSLDAALAILSPIPKNAEFAHLVLLGAGIFKHRMIHASLAVASELLMEVEEHRPVGFHSPSQEPSGYRKMLMEALREALRQAAERIRLGETNVKLHMKLRMALRQTEVAGENSSSLQQLAESAKESLETSYAMIQERATSEGVEINNESGRDRGMSADFDLDDFDPESFTLGSNFNFNLDDLFFLPAEFDMDGVAAP</sequence>
<dbReference type="Pfam" id="PF04082">
    <property type="entry name" value="Fungal_trans"/>
    <property type="match status" value="1"/>
</dbReference>
<dbReference type="GO" id="GO:0005634">
    <property type="term" value="C:nucleus"/>
    <property type="evidence" value="ECO:0007669"/>
    <property type="project" value="TreeGrafter"/>
</dbReference>
<gene>
    <name evidence="8" type="ORF">A1O3_07001</name>
</gene>
<evidence type="ECO:0000259" key="7">
    <source>
        <dbReference type="SMART" id="SM00906"/>
    </source>
</evidence>
<evidence type="ECO:0000313" key="9">
    <source>
        <dbReference type="Proteomes" id="UP000019478"/>
    </source>
</evidence>
<evidence type="ECO:0000256" key="4">
    <source>
        <dbReference type="ARBA" id="ARBA00023125"/>
    </source>
</evidence>
<dbReference type="GO" id="GO:0001228">
    <property type="term" value="F:DNA-binding transcription activator activity, RNA polymerase II-specific"/>
    <property type="evidence" value="ECO:0007669"/>
    <property type="project" value="TreeGrafter"/>
</dbReference>
<dbReference type="RefSeq" id="XP_007735305.1">
    <property type="nucleotide sequence ID" value="XM_007737115.1"/>
</dbReference>
<dbReference type="eggNOG" id="ENOG502SMMJ">
    <property type="taxonomic scope" value="Eukaryota"/>
</dbReference>
<keyword evidence="4" id="KW-0238">DNA-binding</keyword>